<dbReference type="Proteomes" id="UP000251313">
    <property type="component" value="Unassembled WGS sequence"/>
</dbReference>
<dbReference type="InterPro" id="IPR002938">
    <property type="entry name" value="FAD-bd"/>
</dbReference>
<dbReference type="PRINTS" id="PR00420">
    <property type="entry name" value="RNGMNOXGNASE"/>
</dbReference>
<protein>
    <submittedName>
        <fullName evidence="11">2-octaprenyl-6-methoxyphenol hydroxylase</fullName>
        <ecNumber evidence="11">1.14.13.-</ecNumber>
    </submittedName>
</protein>
<evidence type="ECO:0000256" key="3">
    <source>
        <dbReference type="ARBA" id="ARBA00005349"/>
    </source>
</evidence>
<comment type="caution">
    <text evidence="11">The sequence shown here is derived from an EMBL/GenBank/DDBJ whole genome shotgun (WGS) entry which is preliminary data.</text>
</comment>
<dbReference type="Proteomes" id="UP000267341">
    <property type="component" value="Unassembled WGS sequence"/>
</dbReference>
<evidence type="ECO:0000256" key="7">
    <source>
        <dbReference type="ARBA" id="ARBA00023033"/>
    </source>
</evidence>
<dbReference type="GO" id="GO:0071949">
    <property type="term" value="F:FAD binding"/>
    <property type="evidence" value="ECO:0007669"/>
    <property type="project" value="InterPro"/>
</dbReference>
<dbReference type="FunFam" id="3.50.50.60:FF:000123">
    <property type="entry name" value="2-octaprenyl-6-methoxyphenyl hydroxylase"/>
    <property type="match status" value="1"/>
</dbReference>
<comment type="cofactor">
    <cofactor evidence="1">
        <name>FAD</name>
        <dbReference type="ChEBI" id="CHEBI:57692"/>
    </cofactor>
</comment>
<dbReference type="SUPFAM" id="SSF51905">
    <property type="entry name" value="FAD/NAD(P)-binding domain"/>
    <property type="match status" value="1"/>
</dbReference>
<dbReference type="EMBL" id="UAVL01000021">
    <property type="protein sequence ID" value="SQA65410.1"/>
    <property type="molecule type" value="Genomic_DNA"/>
</dbReference>
<keyword evidence="6 11" id="KW-0560">Oxidoreductase</keyword>
<comment type="similarity">
    <text evidence="3">Belongs to the UbiH/COQ6 family.</text>
</comment>
<proteinExistence type="inferred from homology"/>
<dbReference type="GeneID" id="66904654"/>
<feature type="domain" description="FAD-binding" evidence="9">
    <location>
        <begin position="2"/>
        <end position="334"/>
    </location>
</feature>
<dbReference type="EMBL" id="RBIZ01000004">
    <property type="protein sequence ID" value="RKR54491.1"/>
    <property type="molecule type" value="Genomic_DNA"/>
</dbReference>
<dbReference type="PROSITE" id="PS01304">
    <property type="entry name" value="UBIH"/>
    <property type="match status" value="1"/>
</dbReference>
<reference evidence="11 12" key="1">
    <citation type="submission" date="2018-06" db="EMBL/GenBank/DDBJ databases">
        <authorList>
            <consortium name="Pathogen Informatics"/>
            <person name="Doyle S."/>
        </authorList>
    </citation>
    <scope>NUCLEOTIDE SEQUENCE [LARGE SCALE GENOMIC DNA]</scope>
    <source>
        <strain evidence="11 12">NCTC11967</strain>
    </source>
</reference>
<keyword evidence="7" id="KW-0503">Monooxygenase</keyword>
<dbReference type="NCBIfam" id="TIGR01988">
    <property type="entry name" value="Ubi-OHases"/>
    <property type="match status" value="1"/>
</dbReference>
<comment type="pathway">
    <text evidence="2">Cofactor biosynthesis; ubiquinone biosynthesis.</text>
</comment>
<gene>
    <name evidence="11" type="primary">ubiH</name>
    <name evidence="10" type="ORF">C7387_2653</name>
    <name evidence="11" type="ORF">NCTC11967_04440</name>
</gene>
<evidence type="ECO:0000313" key="10">
    <source>
        <dbReference type="EMBL" id="RKR54491.1"/>
    </source>
</evidence>
<dbReference type="InterPro" id="IPR010971">
    <property type="entry name" value="UbiH/COQ6"/>
</dbReference>
<evidence type="ECO:0000256" key="4">
    <source>
        <dbReference type="ARBA" id="ARBA00022630"/>
    </source>
</evidence>
<dbReference type="PANTHER" id="PTHR43876">
    <property type="entry name" value="UBIQUINONE BIOSYNTHESIS MONOOXYGENASE COQ6, MITOCHONDRIAL"/>
    <property type="match status" value="1"/>
</dbReference>
<keyword evidence="5" id="KW-0274">FAD</keyword>
<dbReference type="RefSeq" id="WP_038255509.1">
    <property type="nucleotide sequence ID" value="NZ_CAKMYC010000003.1"/>
</dbReference>
<dbReference type="NCBIfam" id="NF004356">
    <property type="entry name" value="PRK05732.1"/>
    <property type="match status" value="1"/>
</dbReference>
<dbReference type="GO" id="GO:0006744">
    <property type="term" value="P:ubiquinone biosynthetic process"/>
    <property type="evidence" value="ECO:0007669"/>
    <property type="project" value="InterPro"/>
</dbReference>
<organism evidence="11 12">
    <name type="scientific">Yokenella regensburgei</name>
    <dbReference type="NCBI Taxonomy" id="158877"/>
    <lineage>
        <taxon>Bacteria</taxon>
        <taxon>Pseudomonadati</taxon>
        <taxon>Pseudomonadota</taxon>
        <taxon>Gammaproteobacteria</taxon>
        <taxon>Enterobacterales</taxon>
        <taxon>Enterobacteriaceae</taxon>
        <taxon>Yokenella</taxon>
    </lineage>
</organism>
<evidence type="ECO:0000313" key="13">
    <source>
        <dbReference type="Proteomes" id="UP000267341"/>
    </source>
</evidence>
<evidence type="ECO:0000259" key="9">
    <source>
        <dbReference type="Pfam" id="PF01494"/>
    </source>
</evidence>
<dbReference type="AlphaFoldDB" id="A0AB38G1D8"/>
<reference evidence="10 13" key="2">
    <citation type="submission" date="2018-10" db="EMBL/GenBank/DDBJ databases">
        <title>Genomic Encyclopedia of Type Strains, Phase IV (KMG-IV): sequencing the most valuable type-strain genomes for metagenomic binning, comparative biology and taxonomic classification.</title>
        <authorList>
            <person name="Goeker M."/>
        </authorList>
    </citation>
    <scope>NUCLEOTIDE SEQUENCE [LARGE SCALE GENOMIC DNA]</scope>
    <source>
        <strain evidence="10 13">DSM 5079</strain>
    </source>
</reference>
<evidence type="ECO:0000256" key="5">
    <source>
        <dbReference type="ARBA" id="ARBA00022827"/>
    </source>
</evidence>
<dbReference type="InterPro" id="IPR011295">
    <property type="entry name" value="UbiH"/>
</dbReference>
<evidence type="ECO:0000313" key="12">
    <source>
        <dbReference type="Proteomes" id="UP000251313"/>
    </source>
</evidence>
<dbReference type="InterPro" id="IPR051205">
    <property type="entry name" value="UbiH/COQ6_monooxygenase"/>
</dbReference>
<dbReference type="InterPro" id="IPR036188">
    <property type="entry name" value="FAD/NAD-bd_sf"/>
</dbReference>
<dbReference type="InterPro" id="IPR018168">
    <property type="entry name" value="Ubi_Hdrlase_CS"/>
</dbReference>
<accession>A0AB38G1D8</accession>
<dbReference type="FunFam" id="3.50.50.60:FF:000021">
    <property type="entry name" value="Ubiquinone biosynthesis monooxygenase COQ6"/>
    <property type="match status" value="1"/>
</dbReference>
<evidence type="ECO:0000313" key="11">
    <source>
        <dbReference type="EMBL" id="SQA65410.1"/>
    </source>
</evidence>
<dbReference type="Pfam" id="PF01494">
    <property type="entry name" value="FAD_binding_3"/>
    <property type="match status" value="1"/>
</dbReference>
<evidence type="ECO:0000256" key="2">
    <source>
        <dbReference type="ARBA" id="ARBA00004749"/>
    </source>
</evidence>
<keyword evidence="13" id="KW-1185">Reference proteome</keyword>
<dbReference type="Gene3D" id="3.50.50.60">
    <property type="entry name" value="FAD/NAD(P)-binding domain"/>
    <property type="match status" value="2"/>
</dbReference>
<dbReference type="EC" id="1.14.13.-" evidence="11"/>
<dbReference type="GO" id="GO:0110142">
    <property type="term" value="C:ubiquinone biosynthesis complex"/>
    <property type="evidence" value="ECO:0007669"/>
    <property type="project" value="UniProtKB-ARBA"/>
</dbReference>
<dbReference type="NCBIfam" id="TIGR01984">
    <property type="entry name" value="UbiH"/>
    <property type="match status" value="1"/>
</dbReference>
<evidence type="ECO:0000256" key="1">
    <source>
        <dbReference type="ARBA" id="ARBA00001974"/>
    </source>
</evidence>
<evidence type="ECO:0000256" key="6">
    <source>
        <dbReference type="ARBA" id="ARBA00023002"/>
    </source>
</evidence>
<name>A0AB38G1D8_9ENTR</name>
<dbReference type="GO" id="GO:0008681">
    <property type="term" value="F:2-octaprenyl-6-methoxyphenol hydroxylase activity"/>
    <property type="evidence" value="ECO:0007669"/>
    <property type="project" value="InterPro"/>
</dbReference>
<sequence>MSIIIVGGGMTGATLALAISQQSGGKMPVHLIEAVAPESQQHPGFDGRAIALAAGTCQQLERIGVWQAIRDCATAIETVHVSDRGHAGFVTLDAEDYRLPALGQVVELHDVGQRLFALLRKAPGVTLHCPARVTEFTRSEDGVSVTLDGGEILQGKLLVAADGSRSALGEQCGIHWQQQPYQQLAVIANITTALPHEGRAFERFTASGPLAMLPMSKGRCSLVWCHALEQQDDVLSWSDARFCDELQKAFGWRLGRITQAGKRSAYPLSLTTASRAVSHRLALVGNAAQTLHPIAGQGFNLGMRDVMTLAEMLATAADPGDYALLCRYQARRSEDKSATIGVTDGLVHLFANRWAPLVAGRNVGLMAMEILTPARDALAARTLGMVAR</sequence>
<dbReference type="PANTHER" id="PTHR43876:SF8">
    <property type="entry name" value="2-OCTAPRENYL-6-METHOXYPHENOL HYDROXYLASE"/>
    <property type="match status" value="1"/>
</dbReference>
<keyword evidence="4" id="KW-0285">Flavoprotein</keyword>
<evidence type="ECO:0000256" key="8">
    <source>
        <dbReference type="ARBA" id="ARBA00065734"/>
    </source>
</evidence>
<comment type="subunit">
    <text evidence="8">Component of the Ubi complex metabolon, which regroups five ubiquinone biosynthesis proteins (UbiE, UbiF, UbiG, UbiH and UbiI) and two accessory factors (UbiK and the lipid-binding protein UbiJ).</text>
</comment>